<dbReference type="PANTHER" id="PTHR43757">
    <property type="entry name" value="AMINOMETHYLTRANSFERASE"/>
    <property type="match status" value="1"/>
</dbReference>
<dbReference type="Pfam" id="PF08669">
    <property type="entry name" value="GCV_T_C"/>
    <property type="match status" value="1"/>
</dbReference>
<evidence type="ECO:0000256" key="1">
    <source>
        <dbReference type="ARBA" id="ARBA00008609"/>
    </source>
</evidence>
<dbReference type="RefSeq" id="WP_220226750.1">
    <property type="nucleotide sequence ID" value="NZ_JAICBX010000001.1"/>
</dbReference>
<dbReference type="Gene3D" id="3.30.9.10">
    <property type="entry name" value="D-Amino Acid Oxidase, subunit A, domain 2"/>
    <property type="match status" value="1"/>
</dbReference>
<name>A0AAE2ZK36_9HYPH</name>
<gene>
    <name evidence="7" type="ORF">K1W69_02490</name>
</gene>
<dbReference type="InterPro" id="IPR006076">
    <property type="entry name" value="FAD-dep_OxRdtase"/>
</dbReference>
<dbReference type="Gene3D" id="3.30.1360.120">
    <property type="entry name" value="Probable tRNA modification gtpase trme, domain 1"/>
    <property type="match status" value="1"/>
</dbReference>
<sequence length="813" mass="88379">MADLPAHAQVVIIGGGAVGASCLYHLALSGVVETVLIEKNELTSGSTWHAAGNTPSFSGNLTIMKLQNYGSRLYDRLGEDVGYPMTRHRTGSVRLAQYKERMQEFEHVAAMANAAGIDMRPLTVSGMVDDYYPWMNGEGLVGGLWDPDDGDIDPAQLTQAFAKGARDRGAKIVRFTKVTGLNQRKDGSWDVATDKGDIKADVVVNAAGYHADEIGGMVGREIPMVTMSHQYLVTEAVSELEGLSNHIPLLRDPDDSYYLRQERQGLILGPYEWRATPHWLTGGTPEDFSFQLFEDDLDRLEWCIDAACKRVPMLSTAGVQKVINGPIPYAPDGLPLLGPAPGLSNFYEACVFTFGIAQAGGAGKAIAEYIVDGGPELDLWCVDPRRFGDYATKTYATVKAIEVYQNEYAINLPHRPWPAGRPAKTSPLYDRLASLGAQFGSFGGWERPLWFAGDGDRAEPDLTFGRPHFHEAIAREVETVTTNVGLLDLTGFSRFEIAGENAAGWLDCVMAGRLPRTGRVTLGYFCSPAGALASELTITRLEEDRFWLVGAASGHWHDRDLLQAHMPNDGFVTVEDLTPRHVTLALAGPKSRALLQSVAGEDIGDAVLPWMAVRPVTIGMARGYVMRMSYTGELGFELHMPAEVAIPVHHQLLAAGKEFGLGCFGMYALDSMRIEKGFRSWKQDLSTEFSPLASGLQRFVDLDKPSFVGRDALVREQENGSPLHFVMMELEPGDGAEAPGGAPVYSGSRPVGLVTSGGYGHRTGKSLALGYVPPKFNAAGCELEIGVFGERRPARVLAEAPFDPDNLRPRSKG</sequence>
<dbReference type="SUPFAM" id="SSF101790">
    <property type="entry name" value="Aminomethyltransferase beta-barrel domain"/>
    <property type="match status" value="1"/>
</dbReference>
<evidence type="ECO:0000313" key="7">
    <source>
        <dbReference type="EMBL" id="MBW8636040.1"/>
    </source>
</evidence>
<dbReference type="SUPFAM" id="SSF51905">
    <property type="entry name" value="FAD/NAD(P)-binding domain"/>
    <property type="match status" value="1"/>
</dbReference>
<dbReference type="Pfam" id="PF01266">
    <property type="entry name" value="DAO"/>
    <property type="match status" value="1"/>
</dbReference>
<dbReference type="InterPro" id="IPR013977">
    <property type="entry name" value="GcvT_C"/>
</dbReference>
<dbReference type="Gene3D" id="3.50.50.60">
    <property type="entry name" value="FAD/NAD(P)-binding domain"/>
    <property type="match status" value="1"/>
</dbReference>
<protein>
    <submittedName>
        <fullName evidence="7">FAD-dependent oxidoreductase</fullName>
    </submittedName>
</protein>
<dbReference type="EMBL" id="JAICBX010000001">
    <property type="protein sequence ID" value="MBW8636040.1"/>
    <property type="molecule type" value="Genomic_DNA"/>
</dbReference>
<keyword evidence="8" id="KW-1185">Reference proteome</keyword>
<evidence type="ECO:0000259" key="4">
    <source>
        <dbReference type="Pfam" id="PF01571"/>
    </source>
</evidence>
<organism evidence="7 8">
    <name type="scientific">Flavimaribacter sediminis</name>
    <dbReference type="NCBI Taxonomy" id="2865987"/>
    <lineage>
        <taxon>Bacteria</taxon>
        <taxon>Pseudomonadati</taxon>
        <taxon>Pseudomonadota</taxon>
        <taxon>Alphaproteobacteria</taxon>
        <taxon>Hyphomicrobiales</taxon>
        <taxon>Rhizobiaceae</taxon>
        <taxon>Flavimaribacter</taxon>
    </lineage>
</organism>
<evidence type="ECO:0000259" key="6">
    <source>
        <dbReference type="Pfam" id="PF16350"/>
    </source>
</evidence>
<dbReference type="Gene3D" id="2.40.30.110">
    <property type="entry name" value="Aminomethyltransferase beta-barrel domains"/>
    <property type="match status" value="1"/>
</dbReference>
<dbReference type="GO" id="GO:0016491">
    <property type="term" value="F:oxidoreductase activity"/>
    <property type="evidence" value="ECO:0007669"/>
    <property type="project" value="UniProtKB-KW"/>
</dbReference>
<dbReference type="InterPro" id="IPR028896">
    <property type="entry name" value="GcvT/YgfZ/DmdA"/>
</dbReference>
<feature type="domain" description="Aminomethyltransferase C-terminal" evidence="5">
    <location>
        <begin position="726"/>
        <end position="803"/>
    </location>
</feature>
<feature type="domain" description="FAD dependent oxidoreductase central" evidence="6">
    <location>
        <begin position="372"/>
        <end position="426"/>
    </location>
</feature>
<reference evidence="7" key="1">
    <citation type="submission" date="2021-08" db="EMBL/GenBank/DDBJ databases">
        <title>Hoeflea bacterium WL0058 sp. nov., isolated from the sediment.</title>
        <authorList>
            <person name="Wang L."/>
            <person name="Zhang D."/>
        </authorList>
    </citation>
    <scope>NUCLEOTIDE SEQUENCE</scope>
    <source>
        <strain evidence="7">WL0058</strain>
    </source>
</reference>
<proteinExistence type="inferred from homology"/>
<dbReference type="InterPro" id="IPR006222">
    <property type="entry name" value="GCVT_N"/>
</dbReference>
<feature type="domain" description="GCVT N-terminal" evidence="4">
    <location>
        <begin position="428"/>
        <end position="704"/>
    </location>
</feature>
<dbReference type="InterPro" id="IPR036188">
    <property type="entry name" value="FAD/NAD-bd_sf"/>
</dbReference>
<dbReference type="InterPro" id="IPR027266">
    <property type="entry name" value="TrmE/GcvT-like"/>
</dbReference>
<accession>A0AAE2ZK36</accession>
<dbReference type="Pfam" id="PF16350">
    <property type="entry name" value="FAO_M"/>
    <property type="match status" value="1"/>
</dbReference>
<keyword evidence="2" id="KW-0560">Oxidoreductase</keyword>
<dbReference type="SUPFAM" id="SSF103025">
    <property type="entry name" value="Folate-binding domain"/>
    <property type="match status" value="1"/>
</dbReference>
<dbReference type="SUPFAM" id="SSF54373">
    <property type="entry name" value="FAD-linked reductases, C-terminal domain"/>
    <property type="match status" value="1"/>
</dbReference>
<evidence type="ECO:0000256" key="2">
    <source>
        <dbReference type="ARBA" id="ARBA00023002"/>
    </source>
</evidence>
<dbReference type="Pfam" id="PF01571">
    <property type="entry name" value="GCV_T"/>
    <property type="match status" value="1"/>
</dbReference>
<dbReference type="PANTHER" id="PTHR43757:SF2">
    <property type="entry name" value="AMINOMETHYLTRANSFERASE, MITOCHONDRIAL"/>
    <property type="match status" value="1"/>
</dbReference>
<dbReference type="InterPro" id="IPR032503">
    <property type="entry name" value="FAO_M"/>
</dbReference>
<evidence type="ECO:0000259" key="3">
    <source>
        <dbReference type="Pfam" id="PF01266"/>
    </source>
</evidence>
<evidence type="ECO:0000313" key="8">
    <source>
        <dbReference type="Proteomes" id="UP001196509"/>
    </source>
</evidence>
<dbReference type="Proteomes" id="UP001196509">
    <property type="component" value="Unassembled WGS sequence"/>
</dbReference>
<evidence type="ECO:0000259" key="5">
    <source>
        <dbReference type="Pfam" id="PF08669"/>
    </source>
</evidence>
<feature type="domain" description="FAD dependent oxidoreductase" evidence="3">
    <location>
        <begin position="10"/>
        <end position="368"/>
    </location>
</feature>
<comment type="caution">
    <text evidence="7">The sequence shown here is derived from an EMBL/GenBank/DDBJ whole genome shotgun (WGS) entry which is preliminary data.</text>
</comment>
<dbReference type="InterPro" id="IPR029043">
    <property type="entry name" value="GcvT/YgfZ_C"/>
</dbReference>
<comment type="similarity">
    <text evidence="1">Belongs to the GcvT family.</text>
</comment>
<dbReference type="AlphaFoldDB" id="A0AAE2ZK36"/>
<dbReference type="Gene3D" id="3.30.70.1400">
    <property type="entry name" value="Aminomethyltransferase beta-barrel domains"/>
    <property type="match status" value="1"/>
</dbReference>